<dbReference type="RefSeq" id="WP_214237806.1">
    <property type="nucleotide sequence ID" value="NZ_JABBFR010000017.1"/>
</dbReference>
<evidence type="ECO:0000313" key="2">
    <source>
        <dbReference type="Proteomes" id="UP000790096"/>
    </source>
</evidence>
<organism evidence="1 2">
    <name type="scientific">Rosenbergiella gaditana</name>
    <dbReference type="NCBI Taxonomy" id="2726987"/>
    <lineage>
        <taxon>Bacteria</taxon>
        <taxon>Pseudomonadati</taxon>
        <taxon>Pseudomonadota</taxon>
        <taxon>Gammaproteobacteria</taxon>
        <taxon>Enterobacterales</taxon>
        <taxon>Erwiniaceae</taxon>
        <taxon>Rosenbergiella</taxon>
    </lineage>
</organism>
<accession>A0ABS5SYG4</accession>
<keyword evidence="2" id="KW-1185">Reference proteome</keyword>
<reference evidence="1 2" key="1">
    <citation type="submission" date="2020-04" db="EMBL/GenBank/DDBJ databases">
        <title>Genome sequencing of Rosenbergiella species.</title>
        <authorList>
            <person name="Alvarez-Perez S."/>
            <person name="Lievens B."/>
        </authorList>
    </citation>
    <scope>NUCLEOTIDE SEQUENCE [LARGE SCALE GENOMIC DNA]</scope>
    <source>
        <strain evidence="1 2">S61</strain>
    </source>
</reference>
<dbReference type="Proteomes" id="UP000790096">
    <property type="component" value="Unassembled WGS sequence"/>
</dbReference>
<proteinExistence type="predicted"/>
<comment type="caution">
    <text evidence="1">The sequence shown here is derived from an EMBL/GenBank/DDBJ whole genome shotgun (WGS) entry which is preliminary data.</text>
</comment>
<evidence type="ECO:0000313" key="1">
    <source>
        <dbReference type="EMBL" id="MBT0725153.1"/>
    </source>
</evidence>
<gene>
    <name evidence="1" type="ORF">HH682_12145</name>
</gene>
<dbReference type="EMBL" id="JABBFR010000017">
    <property type="protein sequence ID" value="MBT0725153.1"/>
    <property type="molecule type" value="Genomic_DNA"/>
</dbReference>
<sequence>MNDSMVEALILAINEQTKAQQAQTKAILALAESNQQLIGLLIDDSEVVEDEPNRVQVYLNGQPTEEQLSQIRKATSDAAQQGYLHVQRPLGGR</sequence>
<protein>
    <submittedName>
        <fullName evidence="1">Uncharacterized protein</fullName>
    </submittedName>
</protein>
<name>A0ABS5SYG4_9GAMM</name>